<dbReference type="OrthoDB" id="2143914at2759"/>
<sequence length="90" mass="9741">MQKDDPKLTALLQKAEPLSSLAITVNTESSKERLDEASKKLQDGSGSAIKDWADSFASPIQKFPGFQSLVDAIPSPKFSESTCSRLAIKN</sequence>
<name>A0A833QXW1_9POAL</name>
<protein>
    <submittedName>
        <fullName evidence="1">Myb-related protein A-like protein</fullName>
    </submittedName>
</protein>
<organism evidence="1 2">
    <name type="scientific">Carex littledalei</name>
    <dbReference type="NCBI Taxonomy" id="544730"/>
    <lineage>
        <taxon>Eukaryota</taxon>
        <taxon>Viridiplantae</taxon>
        <taxon>Streptophyta</taxon>
        <taxon>Embryophyta</taxon>
        <taxon>Tracheophyta</taxon>
        <taxon>Spermatophyta</taxon>
        <taxon>Magnoliopsida</taxon>
        <taxon>Liliopsida</taxon>
        <taxon>Poales</taxon>
        <taxon>Cyperaceae</taxon>
        <taxon>Cyperoideae</taxon>
        <taxon>Cariceae</taxon>
        <taxon>Carex</taxon>
        <taxon>Carex subgen. Euthyceras</taxon>
    </lineage>
</organism>
<gene>
    <name evidence="1" type="ORF">FCM35_KLT06703</name>
</gene>
<keyword evidence="2" id="KW-1185">Reference proteome</keyword>
<evidence type="ECO:0000313" key="2">
    <source>
        <dbReference type="Proteomes" id="UP000623129"/>
    </source>
</evidence>
<evidence type="ECO:0000313" key="1">
    <source>
        <dbReference type="EMBL" id="KAF3328097.1"/>
    </source>
</evidence>
<dbReference type="AlphaFoldDB" id="A0A833QXW1"/>
<reference evidence="1" key="1">
    <citation type="submission" date="2020-01" db="EMBL/GenBank/DDBJ databases">
        <title>Genome sequence of Kobresia littledalei, the first chromosome-level genome in the family Cyperaceae.</title>
        <authorList>
            <person name="Qu G."/>
        </authorList>
    </citation>
    <scope>NUCLEOTIDE SEQUENCE</scope>
    <source>
        <strain evidence="1">C.B.Clarke</strain>
        <tissue evidence="1">Leaf</tissue>
    </source>
</reference>
<dbReference type="Proteomes" id="UP000623129">
    <property type="component" value="Unassembled WGS sequence"/>
</dbReference>
<comment type="caution">
    <text evidence="1">The sequence shown here is derived from an EMBL/GenBank/DDBJ whole genome shotgun (WGS) entry which is preliminary data.</text>
</comment>
<proteinExistence type="predicted"/>
<dbReference type="EMBL" id="SWLB01000016">
    <property type="protein sequence ID" value="KAF3328097.1"/>
    <property type="molecule type" value="Genomic_DNA"/>
</dbReference>
<accession>A0A833QXW1</accession>